<reference evidence="1 2" key="1">
    <citation type="submission" date="2018-11" db="EMBL/GenBank/DDBJ databases">
        <title>Microbial catabolism of amino acid.</title>
        <authorList>
            <person name="Hibi M."/>
            <person name="Ogawa J."/>
        </authorList>
    </citation>
    <scope>NUCLEOTIDE SEQUENCE [LARGE SCALE GENOMIC DNA]</scope>
    <source>
        <strain evidence="1 2">C31-06</strain>
    </source>
</reference>
<dbReference type="InterPro" id="IPR011257">
    <property type="entry name" value="DNA_glycosylase"/>
</dbReference>
<accession>A0A402C3R5</accession>
<proteinExistence type="predicted"/>
<dbReference type="GO" id="GO:0006281">
    <property type="term" value="P:DNA repair"/>
    <property type="evidence" value="ECO:0007669"/>
    <property type="project" value="InterPro"/>
</dbReference>
<evidence type="ECO:0008006" key="3">
    <source>
        <dbReference type="Google" id="ProtNLM"/>
    </source>
</evidence>
<protein>
    <recommendedName>
        <fullName evidence="3">HhH-GPD domain-containing protein</fullName>
    </recommendedName>
</protein>
<evidence type="ECO:0000313" key="1">
    <source>
        <dbReference type="EMBL" id="GCE38217.1"/>
    </source>
</evidence>
<sequence>MVLKLVDEAGLEPNEDERKWDHMGALITDARYKATVWPRARRIYDEWPDSRTTSGFRARLESEDLPTYLKWRDSSPKIKKIYDLVSVMEDLGIDTVAELSIRFRDLGQEQETRRALRGVKHVGPKTLDYIAILTRSSNHIAVDQHIAAFVRVAGARVKTYDQVAAIVRAAAAELSCSPGALDAAIWNYMSTQTAGER</sequence>
<dbReference type="EMBL" id="BHYM01000017">
    <property type="protein sequence ID" value="GCE38217.1"/>
    <property type="molecule type" value="Genomic_DNA"/>
</dbReference>
<dbReference type="GO" id="GO:0003824">
    <property type="term" value="F:catalytic activity"/>
    <property type="evidence" value="ECO:0007669"/>
    <property type="project" value="InterPro"/>
</dbReference>
<dbReference type="Proteomes" id="UP000287519">
    <property type="component" value="Unassembled WGS sequence"/>
</dbReference>
<dbReference type="SUPFAM" id="SSF48150">
    <property type="entry name" value="DNA-glycosylase"/>
    <property type="match status" value="1"/>
</dbReference>
<gene>
    <name evidence="1" type="ORF">Rhow_001256</name>
</gene>
<keyword evidence="2" id="KW-1185">Reference proteome</keyword>
<name>A0A402C3R5_RHOWR</name>
<evidence type="ECO:0000313" key="2">
    <source>
        <dbReference type="Proteomes" id="UP000287519"/>
    </source>
</evidence>
<organism evidence="1 2">
    <name type="scientific">Rhodococcus wratislaviensis</name>
    <name type="common">Tsukamurella wratislaviensis</name>
    <dbReference type="NCBI Taxonomy" id="44752"/>
    <lineage>
        <taxon>Bacteria</taxon>
        <taxon>Bacillati</taxon>
        <taxon>Actinomycetota</taxon>
        <taxon>Actinomycetes</taxon>
        <taxon>Mycobacteriales</taxon>
        <taxon>Nocardiaceae</taxon>
        <taxon>Rhodococcus</taxon>
    </lineage>
</organism>
<comment type="caution">
    <text evidence="1">The sequence shown here is derived from an EMBL/GenBank/DDBJ whole genome shotgun (WGS) entry which is preliminary data.</text>
</comment>
<dbReference type="AlphaFoldDB" id="A0A402C3R5"/>